<dbReference type="OrthoDB" id="91401at2759"/>
<evidence type="ECO:0000313" key="4">
    <source>
        <dbReference type="Proteomes" id="UP000237271"/>
    </source>
</evidence>
<name>A0A2P4YJ09_9STRA</name>
<sequence length="272" mass="30854">MLLILAFLLDLDCCHVDFVTAFLNGELKGVKIYMEQPEYFDDGSGRVCELLKGLYGLKQASRLWYQTLHKHLLDIGFTQCDFDVGLYQHWKDGRVVYVTVYVDDLLIAAKKEDIEQVIEDLSNNRSVTGYLLRLNGCTFLYKSKQQAKVTTATCSSELIAASACVDDMIWARKLLKEIRGESPPCSKLFMDNQSTIMVATEPGNYKKMKRFAKLSREIAEFVKKDKVQVEYVPSAENVADIFTKALGPQRFQGLRQALNVEDVSTAIPVQHE</sequence>
<dbReference type="CDD" id="cd09272">
    <property type="entry name" value="RNase_HI_RT_Ty1"/>
    <property type="match status" value="1"/>
</dbReference>
<dbReference type="InterPro" id="IPR043502">
    <property type="entry name" value="DNA/RNA_pol_sf"/>
</dbReference>
<dbReference type="InterPro" id="IPR013103">
    <property type="entry name" value="RVT_2"/>
</dbReference>
<keyword evidence="1" id="KW-0732">Signal</keyword>
<feature type="chain" id="PRO_5015193562" evidence="1">
    <location>
        <begin position="22"/>
        <end position="272"/>
    </location>
</feature>
<feature type="signal peptide" evidence="1">
    <location>
        <begin position="1"/>
        <end position="21"/>
    </location>
</feature>
<proteinExistence type="predicted"/>
<dbReference type="SUPFAM" id="SSF56672">
    <property type="entry name" value="DNA/RNA polymerases"/>
    <property type="match status" value="1"/>
</dbReference>
<dbReference type="PANTHER" id="PTHR11439">
    <property type="entry name" value="GAG-POL-RELATED RETROTRANSPOSON"/>
    <property type="match status" value="1"/>
</dbReference>
<dbReference type="Proteomes" id="UP000237271">
    <property type="component" value="Unassembled WGS sequence"/>
</dbReference>
<evidence type="ECO:0000313" key="3">
    <source>
        <dbReference type="EMBL" id="POM77776.1"/>
    </source>
</evidence>
<organism evidence="3 4">
    <name type="scientific">Phytophthora palmivora</name>
    <dbReference type="NCBI Taxonomy" id="4796"/>
    <lineage>
        <taxon>Eukaryota</taxon>
        <taxon>Sar</taxon>
        <taxon>Stramenopiles</taxon>
        <taxon>Oomycota</taxon>
        <taxon>Peronosporomycetes</taxon>
        <taxon>Peronosporales</taxon>
        <taxon>Peronosporaceae</taxon>
        <taxon>Phytophthora</taxon>
    </lineage>
</organism>
<reference evidence="3 4" key="1">
    <citation type="journal article" date="2017" name="Genome Biol. Evol.">
        <title>Phytophthora megakarya and P. palmivora, closely related causal agents of cacao black pod rot, underwent increases in genome sizes and gene numbers by different mechanisms.</title>
        <authorList>
            <person name="Ali S.S."/>
            <person name="Shao J."/>
            <person name="Lary D.J."/>
            <person name="Kronmiller B."/>
            <person name="Shen D."/>
            <person name="Strem M.D."/>
            <person name="Amoako-Attah I."/>
            <person name="Akrofi A.Y."/>
            <person name="Begoude B.A."/>
            <person name="Ten Hoopen G.M."/>
            <person name="Coulibaly K."/>
            <person name="Kebe B.I."/>
            <person name="Melnick R.L."/>
            <person name="Guiltinan M.J."/>
            <person name="Tyler B.M."/>
            <person name="Meinhardt L.W."/>
            <person name="Bailey B.A."/>
        </authorList>
    </citation>
    <scope>NUCLEOTIDE SEQUENCE [LARGE SCALE GENOMIC DNA]</scope>
    <source>
        <strain evidence="4">sbr112.9</strain>
    </source>
</reference>
<keyword evidence="4" id="KW-1185">Reference proteome</keyword>
<comment type="caution">
    <text evidence="3">The sequence shown here is derived from an EMBL/GenBank/DDBJ whole genome shotgun (WGS) entry which is preliminary data.</text>
</comment>
<evidence type="ECO:0000259" key="2">
    <source>
        <dbReference type="Pfam" id="PF07727"/>
    </source>
</evidence>
<dbReference type="Pfam" id="PF07727">
    <property type="entry name" value="RVT_2"/>
    <property type="match status" value="1"/>
</dbReference>
<protein>
    <submittedName>
        <fullName evidence="3">Gag-pol Polyprotein</fullName>
    </submittedName>
</protein>
<evidence type="ECO:0000256" key="1">
    <source>
        <dbReference type="SAM" id="SignalP"/>
    </source>
</evidence>
<dbReference type="PANTHER" id="PTHR11439:SF515">
    <property type="entry name" value="GAG-POL POLYPROTEIN"/>
    <property type="match status" value="1"/>
</dbReference>
<accession>A0A2P4YJ09</accession>
<gene>
    <name evidence="3" type="ORF">PHPALM_4785</name>
</gene>
<dbReference type="AlphaFoldDB" id="A0A2P4YJ09"/>
<feature type="domain" description="Reverse transcriptase Ty1/copia-type" evidence="2">
    <location>
        <begin position="3"/>
        <end position="119"/>
    </location>
</feature>
<dbReference type="EMBL" id="NCKW01002340">
    <property type="protein sequence ID" value="POM77776.1"/>
    <property type="molecule type" value="Genomic_DNA"/>
</dbReference>